<reference evidence="7" key="1">
    <citation type="submission" date="2022-11" db="EMBL/GenBank/DDBJ databases">
        <title>Centuries of genome instability and evolution in soft-shell clam transmissible cancer (bioRxiv).</title>
        <authorList>
            <person name="Hart S.F.M."/>
            <person name="Yonemitsu M.A."/>
            <person name="Giersch R.M."/>
            <person name="Beal B.F."/>
            <person name="Arriagada G."/>
            <person name="Davis B.W."/>
            <person name="Ostrander E.A."/>
            <person name="Goff S.P."/>
            <person name="Metzger M.J."/>
        </authorList>
    </citation>
    <scope>NUCLEOTIDE SEQUENCE</scope>
    <source>
        <strain evidence="7">MELC-2E11</strain>
        <tissue evidence="7">Siphon/mantle</tissue>
    </source>
</reference>
<evidence type="ECO:0000256" key="2">
    <source>
        <dbReference type="ARBA" id="ARBA00006557"/>
    </source>
</evidence>
<name>A0ABY7FEV4_MYAAR</name>
<protein>
    <submittedName>
        <fullName evidence="7">FA20C-like protein</fullName>
    </submittedName>
</protein>
<evidence type="ECO:0000256" key="4">
    <source>
        <dbReference type="ARBA" id="ARBA00023157"/>
    </source>
</evidence>
<comment type="similarity">
    <text evidence="2">Belongs to the FAM20 family.</text>
</comment>
<dbReference type="Proteomes" id="UP001164746">
    <property type="component" value="Chromosome 10"/>
</dbReference>
<evidence type="ECO:0000313" key="7">
    <source>
        <dbReference type="EMBL" id="WAR17786.1"/>
    </source>
</evidence>
<dbReference type="InterPro" id="IPR024869">
    <property type="entry name" value="FAM20"/>
</dbReference>
<keyword evidence="5" id="KW-0325">Glycoprotein</keyword>
<dbReference type="Pfam" id="PF06702">
    <property type="entry name" value="Fam20C"/>
    <property type="match status" value="1"/>
</dbReference>
<gene>
    <name evidence="7" type="ORF">MAR_032380</name>
</gene>
<evidence type="ECO:0000256" key="1">
    <source>
        <dbReference type="ARBA" id="ARBA00004555"/>
    </source>
</evidence>
<keyword evidence="4" id="KW-1015">Disulfide bond</keyword>
<accession>A0ABY7FEV4</accession>
<dbReference type="PANTHER" id="PTHR12450">
    <property type="entry name" value="DENTIN MATRIX PROTEIN 4 PROTEIN FAM20"/>
    <property type="match status" value="1"/>
</dbReference>
<sequence length="359" mass="41583">MLKKIVDDGMIEYAIPGYFWPVSMAKLTRMLGALARHEATRLEWFQEKNGGTQFKMALEFEDGGQAIVKFMRLPREIDEDENRYVFDVIERHVAEIASFQLDKVLGFYRMPPTIGRKFNITSELLPHVEKDFRKTFYRSPAGNLCFFGTCEPRHYCNTAHPFCGSPDVIEASVMAFFPDRKYADRISLKQPWKRSYQRNRKADWELNDFKCISVKKTPPYNNGKLLLDLIDVHTFDFLTGNKDRHNIAMFREWGNYTFPLSYDNGRGFGRQDYDALSILAPLRQCCHIRHSTFLKYLKLYLGPETLSSIMEQALADDPVAPVLLPGHLRALDRRLVTILRTVANCIEKNGVSVIVKDKF</sequence>
<evidence type="ECO:0000256" key="3">
    <source>
        <dbReference type="ARBA" id="ARBA00023034"/>
    </source>
</evidence>
<evidence type="ECO:0000259" key="6">
    <source>
        <dbReference type="Pfam" id="PF06702"/>
    </source>
</evidence>
<keyword evidence="8" id="KW-1185">Reference proteome</keyword>
<dbReference type="PANTHER" id="PTHR12450:SF22">
    <property type="entry name" value="EXTRACELLULAR SERINE_THREONINE PROTEIN CG31145"/>
    <property type="match status" value="1"/>
</dbReference>
<dbReference type="InterPro" id="IPR009581">
    <property type="entry name" value="FAM20_C"/>
</dbReference>
<keyword evidence="3" id="KW-0333">Golgi apparatus</keyword>
<dbReference type="EMBL" id="CP111021">
    <property type="protein sequence ID" value="WAR17786.1"/>
    <property type="molecule type" value="Genomic_DNA"/>
</dbReference>
<proteinExistence type="inferred from homology"/>
<evidence type="ECO:0000313" key="8">
    <source>
        <dbReference type="Proteomes" id="UP001164746"/>
    </source>
</evidence>
<organism evidence="7 8">
    <name type="scientific">Mya arenaria</name>
    <name type="common">Soft-shell clam</name>
    <dbReference type="NCBI Taxonomy" id="6604"/>
    <lineage>
        <taxon>Eukaryota</taxon>
        <taxon>Metazoa</taxon>
        <taxon>Spiralia</taxon>
        <taxon>Lophotrochozoa</taxon>
        <taxon>Mollusca</taxon>
        <taxon>Bivalvia</taxon>
        <taxon>Autobranchia</taxon>
        <taxon>Heteroconchia</taxon>
        <taxon>Euheterodonta</taxon>
        <taxon>Imparidentia</taxon>
        <taxon>Neoheterodontei</taxon>
        <taxon>Myida</taxon>
        <taxon>Myoidea</taxon>
        <taxon>Myidae</taxon>
        <taxon>Mya</taxon>
    </lineage>
</organism>
<feature type="domain" description="FAM20 C-terminal" evidence="6">
    <location>
        <begin position="136"/>
        <end position="353"/>
    </location>
</feature>
<evidence type="ECO:0000256" key="5">
    <source>
        <dbReference type="ARBA" id="ARBA00023180"/>
    </source>
</evidence>
<comment type="subcellular location">
    <subcellularLocation>
        <location evidence="1">Golgi apparatus</location>
    </subcellularLocation>
</comment>